<protein>
    <recommendedName>
        <fullName evidence="2">Aminotransferase-like plant mobile domain-containing protein</fullName>
    </recommendedName>
</protein>
<organism evidence="3 4">
    <name type="scientific">Stylosanthes scabra</name>
    <dbReference type="NCBI Taxonomy" id="79078"/>
    <lineage>
        <taxon>Eukaryota</taxon>
        <taxon>Viridiplantae</taxon>
        <taxon>Streptophyta</taxon>
        <taxon>Embryophyta</taxon>
        <taxon>Tracheophyta</taxon>
        <taxon>Spermatophyta</taxon>
        <taxon>Magnoliopsida</taxon>
        <taxon>eudicotyledons</taxon>
        <taxon>Gunneridae</taxon>
        <taxon>Pentapetalae</taxon>
        <taxon>rosids</taxon>
        <taxon>fabids</taxon>
        <taxon>Fabales</taxon>
        <taxon>Fabaceae</taxon>
        <taxon>Papilionoideae</taxon>
        <taxon>50 kb inversion clade</taxon>
        <taxon>dalbergioids sensu lato</taxon>
        <taxon>Dalbergieae</taxon>
        <taxon>Pterocarpus clade</taxon>
        <taxon>Stylosanthes</taxon>
    </lineage>
</organism>
<dbReference type="Proteomes" id="UP001341840">
    <property type="component" value="Unassembled WGS sequence"/>
</dbReference>
<name>A0ABU6X5V3_9FABA</name>
<gene>
    <name evidence="3" type="ORF">PIB30_019959</name>
</gene>
<evidence type="ECO:0000259" key="2">
    <source>
        <dbReference type="Pfam" id="PF10536"/>
    </source>
</evidence>
<dbReference type="InterPro" id="IPR019557">
    <property type="entry name" value="AminoTfrase-like_pln_mobile"/>
</dbReference>
<accession>A0ABU6X5V3</accession>
<feature type="compositionally biased region" description="Basic residues" evidence="1">
    <location>
        <begin position="15"/>
        <end position="27"/>
    </location>
</feature>
<evidence type="ECO:0000256" key="1">
    <source>
        <dbReference type="SAM" id="MobiDB-lite"/>
    </source>
</evidence>
<dbReference type="PANTHER" id="PTHR46033">
    <property type="entry name" value="PROTEIN MAIN-LIKE 2"/>
    <property type="match status" value="1"/>
</dbReference>
<feature type="region of interest" description="Disordered" evidence="1">
    <location>
        <begin position="1"/>
        <end position="43"/>
    </location>
</feature>
<evidence type="ECO:0000313" key="4">
    <source>
        <dbReference type="Proteomes" id="UP001341840"/>
    </source>
</evidence>
<evidence type="ECO:0000313" key="3">
    <source>
        <dbReference type="EMBL" id="MED6193486.1"/>
    </source>
</evidence>
<sequence length="376" mass="41400">MDVGGGEEVEGAGHSRGRGRGRGRARHPAAVGDRQPAARDGDINRLTRTTHVVGAADFQVPWMLELRRGSVVISPPPSIVSYVEEAGFGGLLRMRDFDIDSGLLSAFVERWRPETHTFHLPFGEDQHWPTRHAQWYDDTRGRFAPERQVTITPTHYPAMPTWEYFDWWEVACTSRFLSPTDALDDPRLDGLPDDVPATATQQMDTLALPADVPLTGRRRQHFRPDIKRQARGGRGRGADGEPQRPVGAIDSEEEAEYDLQEEGGVGTSRHGGEAETQHTYDNGGEPVIGEDIPVDDAFFDGAEHDFPASFGGPGTSASAEPRETQLFMDPWMDFIATVSESQFGQVAGRAPAFHPWGTPPLWEYPVSHSGSGGSQH</sequence>
<dbReference type="EMBL" id="JASCZI010211511">
    <property type="protein sequence ID" value="MED6193486.1"/>
    <property type="molecule type" value="Genomic_DNA"/>
</dbReference>
<feature type="compositionally biased region" description="Acidic residues" evidence="1">
    <location>
        <begin position="250"/>
        <end position="261"/>
    </location>
</feature>
<keyword evidence="4" id="KW-1185">Reference proteome</keyword>
<dbReference type="PANTHER" id="PTHR46033:SF8">
    <property type="entry name" value="PROTEIN MAINTENANCE OF MERISTEMS-LIKE"/>
    <property type="match status" value="1"/>
</dbReference>
<dbReference type="InterPro" id="IPR044824">
    <property type="entry name" value="MAIN-like"/>
</dbReference>
<dbReference type="Pfam" id="PF10536">
    <property type="entry name" value="PMD"/>
    <property type="match status" value="1"/>
</dbReference>
<proteinExistence type="predicted"/>
<reference evidence="3 4" key="1">
    <citation type="journal article" date="2023" name="Plants (Basel)">
        <title>Bridging the Gap: Combining Genomics and Transcriptomics Approaches to Understand Stylosanthes scabra, an Orphan Legume from the Brazilian Caatinga.</title>
        <authorList>
            <person name="Ferreira-Neto J.R.C."/>
            <person name="da Silva M.D."/>
            <person name="Binneck E."/>
            <person name="de Melo N.F."/>
            <person name="da Silva R.H."/>
            <person name="de Melo A.L.T.M."/>
            <person name="Pandolfi V."/>
            <person name="Bustamante F.O."/>
            <person name="Brasileiro-Vidal A.C."/>
            <person name="Benko-Iseppon A.M."/>
        </authorList>
    </citation>
    <scope>NUCLEOTIDE SEQUENCE [LARGE SCALE GENOMIC DNA]</scope>
    <source>
        <tissue evidence="3">Leaves</tissue>
    </source>
</reference>
<feature type="domain" description="Aminotransferase-like plant mobile" evidence="2">
    <location>
        <begin position="87"/>
        <end position="124"/>
    </location>
</feature>
<comment type="caution">
    <text evidence="3">The sequence shown here is derived from an EMBL/GenBank/DDBJ whole genome shotgun (WGS) entry which is preliminary data.</text>
</comment>
<feature type="compositionally biased region" description="Acidic residues" evidence="1">
    <location>
        <begin position="1"/>
        <end position="10"/>
    </location>
</feature>
<feature type="region of interest" description="Disordered" evidence="1">
    <location>
        <begin position="210"/>
        <end position="286"/>
    </location>
</feature>